<keyword evidence="3" id="KW-1185">Reference proteome</keyword>
<comment type="caution">
    <text evidence="2">The sequence shown here is derived from an EMBL/GenBank/DDBJ whole genome shotgun (WGS) entry which is preliminary data.</text>
</comment>
<accession>A0ABU1YFH6</accession>
<dbReference type="InterPro" id="IPR013424">
    <property type="entry name" value="Ice-binding_C"/>
</dbReference>
<sequence>MKALSIRMTALTALIAGLAWSSAAQAYWTLDTGTNTTVNAGTSVGDSGNAAYTVQMSGFYVGNALNGASKLSGNWTAGTMTDFSGGGIGMYTGTDASSPYHALDNNENTEGVLLSFSASTVLSSIGLGYTATTAATPEYGCVSGGAVVGTTTGTCASGTKTTAPSVDVSIFRWTGGAAPTLAGTAAGTMGGWELVGNYGDFIQDTSNPYNTVNSAGKTSSWWLITAYNSGFTQSASTVNRGTLSNGDDFFKLYAAAGTKCTGTVDANGVCGGTTVRVPEPASLALTSVALLGMAGLRRRKAKAAA</sequence>
<evidence type="ECO:0008006" key="4">
    <source>
        <dbReference type="Google" id="ProtNLM"/>
    </source>
</evidence>
<gene>
    <name evidence="2" type="ORF">J2X20_000238</name>
</gene>
<keyword evidence="1" id="KW-0732">Signal</keyword>
<evidence type="ECO:0000313" key="2">
    <source>
        <dbReference type="EMBL" id="MDR7267609.1"/>
    </source>
</evidence>
<reference evidence="2 3" key="1">
    <citation type="submission" date="2023-07" db="EMBL/GenBank/DDBJ databases">
        <title>Sorghum-associated microbial communities from plants grown in Nebraska, USA.</title>
        <authorList>
            <person name="Schachtman D."/>
        </authorList>
    </citation>
    <scope>NUCLEOTIDE SEQUENCE [LARGE SCALE GENOMIC DNA]</scope>
    <source>
        <strain evidence="2 3">BE314</strain>
    </source>
</reference>
<dbReference type="Proteomes" id="UP001180453">
    <property type="component" value="Unassembled WGS sequence"/>
</dbReference>
<evidence type="ECO:0000313" key="3">
    <source>
        <dbReference type="Proteomes" id="UP001180453"/>
    </source>
</evidence>
<organism evidence="2 3">
    <name type="scientific">Roseateles saccharophilus</name>
    <name type="common">Pseudomonas saccharophila</name>
    <dbReference type="NCBI Taxonomy" id="304"/>
    <lineage>
        <taxon>Bacteria</taxon>
        <taxon>Pseudomonadati</taxon>
        <taxon>Pseudomonadota</taxon>
        <taxon>Betaproteobacteria</taxon>
        <taxon>Burkholderiales</taxon>
        <taxon>Sphaerotilaceae</taxon>
        <taxon>Roseateles</taxon>
    </lineage>
</organism>
<name>A0ABU1YFH6_ROSSA</name>
<feature type="chain" id="PRO_5046235556" description="PEP-CTERM protein-sorting domain-containing protein" evidence="1">
    <location>
        <begin position="27"/>
        <end position="305"/>
    </location>
</feature>
<proteinExistence type="predicted"/>
<feature type="signal peptide" evidence="1">
    <location>
        <begin position="1"/>
        <end position="26"/>
    </location>
</feature>
<dbReference type="EMBL" id="JAVDXU010000001">
    <property type="protein sequence ID" value="MDR7267609.1"/>
    <property type="molecule type" value="Genomic_DNA"/>
</dbReference>
<dbReference type="NCBIfam" id="TIGR02595">
    <property type="entry name" value="PEP_CTERM"/>
    <property type="match status" value="1"/>
</dbReference>
<evidence type="ECO:0000256" key="1">
    <source>
        <dbReference type="SAM" id="SignalP"/>
    </source>
</evidence>
<protein>
    <recommendedName>
        <fullName evidence="4">PEP-CTERM protein-sorting domain-containing protein</fullName>
    </recommendedName>
</protein>
<dbReference type="RefSeq" id="WP_310259651.1">
    <property type="nucleotide sequence ID" value="NZ_JAVDXU010000001.1"/>
</dbReference>